<dbReference type="PIRSF" id="PIRSF018571">
    <property type="entry name" value="SpoIIGA"/>
    <property type="match status" value="1"/>
</dbReference>
<reference evidence="4 5" key="1">
    <citation type="submission" date="2016-02" db="EMBL/GenBank/DDBJ databases">
        <title>Genome sequence of Tissierella creatinophila DSM 6911.</title>
        <authorList>
            <person name="Poehlein A."/>
            <person name="Daniel R."/>
        </authorList>
    </citation>
    <scope>NUCLEOTIDE SEQUENCE [LARGE SCALE GENOMIC DNA]</scope>
    <source>
        <strain evidence="4 5">DSM 6911</strain>
    </source>
</reference>
<dbReference type="GO" id="GO:0006508">
    <property type="term" value="P:proteolysis"/>
    <property type="evidence" value="ECO:0007669"/>
    <property type="project" value="UniProtKB-KW"/>
</dbReference>
<dbReference type="Pfam" id="PF03419">
    <property type="entry name" value="Peptidase_U4"/>
    <property type="match status" value="1"/>
</dbReference>
<evidence type="ECO:0000256" key="1">
    <source>
        <dbReference type="PIRNR" id="PIRNR018571"/>
    </source>
</evidence>
<sequence length="297" mass="34523">MYIVLEYYLLENLIINFLILYSTKTITKNKTPIKNIIIGTLFGTVYSLVFFYPSLLFLTRPMMKFILSLIIVKISFKSKTLKSFYYEFLGFYIISFIFAGVIIGMSWNFKLPSSLLQRGYLLDMFNIKNVIIGIIIAIFMVKIVFNYTHRKNMKKEYIYDVEIYFKDKFTKVTALVDTGNSLVDPFSRTPVFVVELEKIDEFIPTKIKDIVVSLSKNSIISFQDILDDLNKEFPLIPIPFKSIGNEGGIILGFKPDYIIIKSLKEEILKKDIIIGIYNGKLSDEMEYDGLLHYETIF</sequence>
<keyword evidence="3" id="KW-0812">Transmembrane</keyword>
<dbReference type="GO" id="GO:0030435">
    <property type="term" value="P:sporulation resulting in formation of a cellular spore"/>
    <property type="evidence" value="ECO:0007669"/>
    <property type="project" value="UniProtKB-KW"/>
</dbReference>
<feature type="transmembrane region" description="Helical" evidence="3">
    <location>
        <begin position="35"/>
        <end position="52"/>
    </location>
</feature>
<proteinExistence type="inferred from homology"/>
<dbReference type="GO" id="GO:0005886">
    <property type="term" value="C:plasma membrane"/>
    <property type="evidence" value="ECO:0007669"/>
    <property type="project" value="UniProtKB-SubCell"/>
</dbReference>
<feature type="transmembrane region" description="Helical" evidence="3">
    <location>
        <begin position="88"/>
        <end position="107"/>
    </location>
</feature>
<dbReference type="EC" id="3.4.23.-" evidence="1"/>
<comment type="function">
    <text evidence="1">Probable aspartic protease that is responsible for the proteolytic cleavage of the RNA polymerase sigma E factor (SigE/spoIIGB) to yield the active peptide in the mother cell during sporulation. Responds to a signal from the forespore that is triggered by the extracellular signal protein SpoIIR.</text>
</comment>
<organism evidence="4 5">
    <name type="scientific">Tissierella creatinophila DSM 6911</name>
    <dbReference type="NCBI Taxonomy" id="1123403"/>
    <lineage>
        <taxon>Bacteria</taxon>
        <taxon>Bacillati</taxon>
        <taxon>Bacillota</taxon>
        <taxon>Tissierellia</taxon>
        <taxon>Tissierellales</taxon>
        <taxon>Tissierellaceae</taxon>
        <taxon>Tissierella</taxon>
    </lineage>
</organism>
<feature type="transmembrane region" description="Helical" evidence="3">
    <location>
        <begin position="127"/>
        <end position="145"/>
    </location>
</feature>
<keyword evidence="1" id="KW-1003">Cell membrane</keyword>
<evidence type="ECO:0000256" key="2">
    <source>
        <dbReference type="PIRSR" id="PIRSR018571-1"/>
    </source>
</evidence>
<evidence type="ECO:0000313" key="4">
    <source>
        <dbReference type="EMBL" id="OLS03890.1"/>
    </source>
</evidence>
<dbReference type="OrthoDB" id="2690199at2"/>
<name>A0A1U7M9H0_TISCR</name>
<keyword evidence="1" id="KW-0645">Protease</keyword>
<keyword evidence="3" id="KW-1133">Transmembrane helix</keyword>
<keyword evidence="1 4" id="KW-0378">Hydrolase</keyword>
<keyword evidence="1 3" id="KW-0472">Membrane</keyword>
<dbReference type="RefSeq" id="WP_075723998.1">
    <property type="nucleotide sequence ID" value="NZ_LTDM01000001.1"/>
</dbReference>
<keyword evidence="1" id="KW-0749">Sporulation</keyword>
<comment type="caution">
    <text evidence="4">The sequence shown here is derived from an EMBL/GenBank/DDBJ whole genome shotgun (WGS) entry which is preliminary data.</text>
</comment>
<feature type="active site" evidence="2">
    <location>
        <position position="177"/>
    </location>
</feature>
<evidence type="ECO:0000313" key="5">
    <source>
        <dbReference type="Proteomes" id="UP000186112"/>
    </source>
</evidence>
<protein>
    <recommendedName>
        <fullName evidence="1">Sporulation sigma-E factor-processing peptidase</fullName>
        <ecNumber evidence="1">3.4.23.-</ecNumber>
    </recommendedName>
    <alternativeName>
        <fullName evidence="1">Membrane-associated aspartic protease</fullName>
    </alternativeName>
    <alternativeName>
        <fullName evidence="1">Stage II sporulation protein GA</fullName>
    </alternativeName>
</protein>
<dbReference type="AlphaFoldDB" id="A0A1U7M9H0"/>
<gene>
    <name evidence="4" type="primary">spoIIGA</name>
    <name evidence="4" type="ORF">TICRE_00170</name>
</gene>
<comment type="similarity">
    <text evidence="1">Belongs to the peptidase U4 family.</text>
</comment>
<dbReference type="GO" id="GO:0004190">
    <property type="term" value="F:aspartic-type endopeptidase activity"/>
    <property type="evidence" value="ECO:0007669"/>
    <property type="project" value="UniProtKB-KW"/>
</dbReference>
<dbReference type="Proteomes" id="UP000186112">
    <property type="component" value="Unassembled WGS sequence"/>
</dbReference>
<accession>A0A1U7M9H0</accession>
<dbReference type="InterPro" id="IPR005081">
    <property type="entry name" value="SpoIIGA"/>
</dbReference>
<comment type="subcellular location">
    <subcellularLocation>
        <location evidence="1">Cell membrane</location>
    </subcellularLocation>
</comment>
<evidence type="ECO:0000256" key="3">
    <source>
        <dbReference type="SAM" id="Phobius"/>
    </source>
</evidence>
<keyword evidence="5" id="KW-1185">Reference proteome</keyword>
<keyword evidence="1" id="KW-0064">Aspartyl protease</keyword>
<dbReference type="EMBL" id="LTDM01000001">
    <property type="protein sequence ID" value="OLS03890.1"/>
    <property type="molecule type" value="Genomic_DNA"/>
</dbReference>
<dbReference type="GO" id="GO:0030436">
    <property type="term" value="P:asexual sporulation"/>
    <property type="evidence" value="ECO:0007669"/>
    <property type="project" value="InterPro"/>
</dbReference>
<feature type="transmembrane region" description="Helical" evidence="3">
    <location>
        <begin position="6"/>
        <end position="23"/>
    </location>
</feature>